<dbReference type="EMBL" id="CAJOBJ010119220">
    <property type="protein sequence ID" value="CAF4668063.1"/>
    <property type="molecule type" value="Genomic_DNA"/>
</dbReference>
<evidence type="ECO:0000256" key="1">
    <source>
        <dbReference type="ARBA" id="ARBA00004141"/>
    </source>
</evidence>
<dbReference type="GO" id="GO:0022857">
    <property type="term" value="F:transmembrane transporter activity"/>
    <property type="evidence" value="ECO:0007669"/>
    <property type="project" value="InterPro"/>
</dbReference>
<accession>A0A8S2ZWS1</accession>
<dbReference type="PROSITE" id="PS50850">
    <property type="entry name" value="MFS"/>
    <property type="match status" value="1"/>
</dbReference>
<evidence type="ECO:0000313" key="8">
    <source>
        <dbReference type="EMBL" id="CAF4668063.1"/>
    </source>
</evidence>
<sequence>ELFPTSIRSTANAVFIAFSRIGAIVAPILNTAISKTYAPYTFYGSALIAFVVVLFSLMLPETKDKPMDDVTDYTESMADI</sequence>
<feature type="transmembrane region" description="Helical" evidence="5">
    <location>
        <begin position="12"/>
        <end position="34"/>
    </location>
</feature>
<keyword evidence="4 5" id="KW-0472">Membrane</keyword>
<dbReference type="EMBL" id="CAJOBH010109080">
    <property type="protein sequence ID" value="CAF4652158.1"/>
    <property type="molecule type" value="Genomic_DNA"/>
</dbReference>
<gene>
    <name evidence="7" type="ORF">BYL167_LOCUS42217</name>
    <name evidence="8" type="ORF">GIL414_LOCUS41765</name>
</gene>
<dbReference type="GO" id="GO:0016020">
    <property type="term" value="C:membrane"/>
    <property type="evidence" value="ECO:0007669"/>
    <property type="project" value="UniProtKB-SubCell"/>
</dbReference>
<dbReference type="InterPro" id="IPR005828">
    <property type="entry name" value="MFS_sugar_transport-like"/>
</dbReference>
<dbReference type="AlphaFoldDB" id="A0A8S2ZWS1"/>
<evidence type="ECO:0000256" key="3">
    <source>
        <dbReference type="ARBA" id="ARBA00022989"/>
    </source>
</evidence>
<reference evidence="8" key="1">
    <citation type="submission" date="2021-02" db="EMBL/GenBank/DDBJ databases">
        <authorList>
            <person name="Nowell W R."/>
        </authorList>
    </citation>
    <scope>NUCLEOTIDE SEQUENCE</scope>
</reference>
<comment type="caution">
    <text evidence="8">The sequence shown here is derived from an EMBL/GenBank/DDBJ whole genome shotgun (WGS) entry which is preliminary data.</text>
</comment>
<keyword evidence="3 5" id="KW-1133">Transmembrane helix</keyword>
<evidence type="ECO:0000313" key="9">
    <source>
        <dbReference type="Proteomes" id="UP000681720"/>
    </source>
</evidence>
<protein>
    <recommendedName>
        <fullName evidence="6">Major facilitator superfamily (MFS) profile domain-containing protein</fullName>
    </recommendedName>
</protein>
<dbReference type="Proteomes" id="UP000681967">
    <property type="component" value="Unassembled WGS sequence"/>
</dbReference>
<evidence type="ECO:0000259" key="6">
    <source>
        <dbReference type="PROSITE" id="PS50850"/>
    </source>
</evidence>
<comment type="subcellular location">
    <subcellularLocation>
        <location evidence="1">Membrane</location>
        <topology evidence="1">Multi-pass membrane protein</topology>
    </subcellularLocation>
</comment>
<organism evidence="8 9">
    <name type="scientific">Rotaria magnacalcarata</name>
    <dbReference type="NCBI Taxonomy" id="392030"/>
    <lineage>
        <taxon>Eukaryota</taxon>
        <taxon>Metazoa</taxon>
        <taxon>Spiralia</taxon>
        <taxon>Gnathifera</taxon>
        <taxon>Rotifera</taxon>
        <taxon>Eurotatoria</taxon>
        <taxon>Bdelloidea</taxon>
        <taxon>Philodinida</taxon>
        <taxon>Philodinidae</taxon>
        <taxon>Rotaria</taxon>
    </lineage>
</organism>
<dbReference type="InterPro" id="IPR036259">
    <property type="entry name" value="MFS_trans_sf"/>
</dbReference>
<feature type="domain" description="Major facilitator superfamily (MFS) profile" evidence="6">
    <location>
        <begin position="1"/>
        <end position="64"/>
    </location>
</feature>
<dbReference type="SUPFAM" id="SSF103473">
    <property type="entry name" value="MFS general substrate transporter"/>
    <property type="match status" value="1"/>
</dbReference>
<name>A0A8S2ZWS1_9BILA</name>
<evidence type="ECO:0000256" key="5">
    <source>
        <dbReference type="SAM" id="Phobius"/>
    </source>
</evidence>
<proteinExistence type="predicted"/>
<evidence type="ECO:0000256" key="4">
    <source>
        <dbReference type="ARBA" id="ARBA00023136"/>
    </source>
</evidence>
<dbReference type="Pfam" id="PF00083">
    <property type="entry name" value="Sugar_tr"/>
    <property type="match status" value="1"/>
</dbReference>
<feature type="transmembrane region" description="Helical" evidence="5">
    <location>
        <begin position="40"/>
        <end position="59"/>
    </location>
</feature>
<dbReference type="Proteomes" id="UP000681720">
    <property type="component" value="Unassembled WGS sequence"/>
</dbReference>
<dbReference type="Gene3D" id="1.20.1250.20">
    <property type="entry name" value="MFS general substrate transporter like domains"/>
    <property type="match status" value="1"/>
</dbReference>
<feature type="non-terminal residue" evidence="8">
    <location>
        <position position="1"/>
    </location>
</feature>
<dbReference type="InterPro" id="IPR020846">
    <property type="entry name" value="MFS_dom"/>
</dbReference>
<evidence type="ECO:0000256" key="2">
    <source>
        <dbReference type="ARBA" id="ARBA00022692"/>
    </source>
</evidence>
<keyword evidence="2 5" id="KW-0812">Transmembrane</keyword>
<evidence type="ECO:0000313" key="7">
    <source>
        <dbReference type="EMBL" id="CAF4652158.1"/>
    </source>
</evidence>